<dbReference type="Proteomes" id="UP000316598">
    <property type="component" value="Unassembled WGS sequence"/>
</dbReference>
<accession>A0A5C5WMR9</accession>
<evidence type="ECO:0000313" key="3">
    <source>
        <dbReference type="Proteomes" id="UP000316598"/>
    </source>
</evidence>
<protein>
    <recommendedName>
        <fullName evidence="1">Ice-binding protein C-terminal domain-containing protein</fullName>
    </recommendedName>
</protein>
<evidence type="ECO:0000259" key="1">
    <source>
        <dbReference type="Pfam" id="PF07589"/>
    </source>
</evidence>
<reference evidence="2 3" key="1">
    <citation type="submission" date="2019-02" db="EMBL/GenBank/DDBJ databases">
        <title>Deep-cultivation of Planctomycetes and their phenomic and genomic characterization uncovers novel biology.</title>
        <authorList>
            <person name="Wiegand S."/>
            <person name="Jogler M."/>
            <person name="Boedeker C."/>
            <person name="Pinto D."/>
            <person name="Vollmers J."/>
            <person name="Rivas-Marin E."/>
            <person name="Kohn T."/>
            <person name="Peeters S.H."/>
            <person name="Heuer A."/>
            <person name="Rast P."/>
            <person name="Oberbeckmann S."/>
            <person name="Bunk B."/>
            <person name="Jeske O."/>
            <person name="Meyerdierks A."/>
            <person name="Storesund J.E."/>
            <person name="Kallscheuer N."/>
            <person name="Luecker S."/>
            <person name="Lage O.M."/>
            <person name="Pohl T."/>
            <person name="Merkel B.J."/>
            <person name="Hornburger P."/>
            <person name="Mueller R.-W."/>
            <person name="Bruemmer F."/>
            <person name="Labrenz M."/>
            <person name="Spormann A.M."/>
            <person name="Op Den Camp H."/>
            <person name="Overmann J."/>
            <person name="Amann R."/>
            <person name="Jetten M.S.M."/>
            <person name="Mascher T."/>
            <person name="Medema M.H."/>
            <person name="Devos D.P."/>
            <person name="Kaster A.-K."/>
            <person name="Ovreas L."/>
            <person name="Rohde M."/>
            <person name="Galperin M.Y."/>
            <person name="Jogler C."/>
        </authorList>
    </citation>
    <scope>NUCLEOTIDE SEQUENCE [LARGE SCALE GENOMIC DNA]</scope>
    <source>
        <strain evidence="2 3">Pla22</strain>
    </source>
</reference>
<dbReference type="NCBIfam" id="TIGR02595">
    <property type="entry name" value="PEP_CTERM"/>
    <property type="match status" value="1"/>
</dbReference>
<proteinExistence type="predicted"/>
<keyword evidence="3" id="KW-1185">Reference proteome</keyword>
<name>A0A5C5WMR9_9BACT</name>
<comment type="caution">
    <text evidence="2">The sequence shown here is derived from an EMBL/GenBank/DDBJ whole genome shotgun (WGS) entry which is preliminary data.</text>
</comment>
<dbReference type="AlphaFoldDB" id="A0A5C5WMR9"/>
<dbReference type="Pfam" id="PF07589">
    <property type="entry name" value="PEP-CTERM"/>
    <property type="match status" value="1"/>
</dbReference>
<evidence type="ECO:0000313" key="2">
    <source>
        <dbReference type="EMBL" id="TWT51303.1"/>
    </source>
</evidence>
<gene>
    <name evidence="2" type="ORF">Pla22_40800</name>
</gene>
<dbReference type="InterPro" id="IPR013424">
    <property type="entry name" value="Ice-binding_C"/>
</dbReference>
<organism evidence="2 3">
    <name type="scientific">Rubripirellula amarantea</name>
    <dbReference type="NCBI Taxonomy" id="2527999"/>
    <lineage>
        <taxon>Bacteria</taxon>
        <taxon>Pseudomonadati</taxon>
        <taxon>Planctomycetota</taxon>
        <taxon>Planctomycetia</taxon>
        <taxon>Pirellulales</taxon>
        <taxon>Pirellulaceae</taxon>
        <taxon>Rubripirellula</taxon>
    </lineage>
</organism>
<dbReference type="EMBL" id="SJPI01000002">
    <property type="protein sequence ID" value="TWT51303.1"/>
    <property type="molecule type" value="Genomic_DNA"/>
</dbReference>
<sequence>MPRLDLAWPRSSSLVAWASLMVMGILLPCGVSQGALVTFAFEAELEADLQPFYDMDPGQKLRGKFTFESNTAASPRSAYVTRYDNSIEAFSLNLEGIGTGTGNDGFIDIIDSQPYTIFDSNGQVTSSGIRDAYVVDGRLNGITLEGSLGTNISYGYQINLLDRENESFTTQDLALTPPDFSTFEIRSINLLWTNTGTGGAIGYTPFQLTSITAVPEPSTNMLMGLGIVAMLLHRRRRTSSGDAVK</sequence>
<feature type="domain" description="Ice-binding protein C-terminal" evidence="1">
    <location>
        <begin position="213"/>
        <end position="235"/>
    </location>
</feature>